<evidence type="ECO:0000256" key="3">
    <source>
        <dbReference type="ARBA" id="ARBA00022989"/>
    </source>
</evidence>
<feature type="transmembrane region" description="Helical" evidence="7">
    <location>
        <begin position="126"/>
        <end position="153"/>
    </location>
</feature>
<evidence type="ECO:0000256" key="6">
    <source>
        <dbReference type="SAM" id="MobiDB-lite"/>
    </source>
</evidence>
<dbReference type="GO" id="GO:0016020">
    <property type="term" value="C:membrane"/>
    <property type="evidence" value="ECO:0007669"/>
    <property type="project" value="UniProtKB-SubCell"/>
</dbReference>
<dbReference type="Proteomes" id="UP000325780">
    <property type="component" value="Unassembled WGS sequence"/>
</dbReference>
<feature type="domain" description="Rhodopsin" evidence="8">
    <location>
        <begin position="22"/>
        <end position="264"/>
    </location>
</feature>
<accession>A0A5N6U723</accession>
<feature type="transmembrane region" description="Helical" evidence="7">
    <location>
        <begin position="206"/>
        <end position="227"/>
    </location>
</feature>
<protein>
    <recommendedName>
        <fullName evidence="8">Rhodopsin domain-containing protein</fullName>
    </recommendedName>
</protein>
<feature type="compositionally biased region" description="Basic residues" evidence="6">
    <location>
        <begin position="298"/>
        <end position="307"/>
    </location>
</feature>
<keyword evidence="3 7" id="KW-1133">Transmembrane helix</keyword>
<gene>
    <name evidence="9" type="ORF">BDV25DRAFT_126534</name>
</gene>
<dbReference type="InterPro" id="IPR049326">
    <property type="entry name" value="Rhodopsin_dom_fungi"/>
</dbReference>
<reference evidence="9 10" key="1">
    <citation type="submission" date="2019-04" db="EMBL/GenBank/DDBJ databases">
        <title>Friends and foes A comparative genomics study of 23 Aspergillus species from section Flavi.</title>
        <authorList>
            <consortium name="DOE Joint Genome Institute"/>
            <person name="Kjaerbolling I."/>
            <person name="Vesth T."/>
            <person name="Frisvad J.C."/>
            <person name="Nybo J.L."/>
            <person name="Theobald S."/>
            <person name="Kildgaard S."/>
            <person name="Isbrandt T."/>
            <person name="Kuo A."/>
            <person name="Sato A."/>
            <person name="Lyhne E.K."/>
            <person name="Kogle M.E."/>
            <person name="Wiebenga A."/>
            <person name="Kun R.S."/>
            <person name="Lubbers R.J."/>
            <person name="Makela M.R."/>
            <person name="Barry K."/>
            <person name="Chovatia M."/>
            <person name="Clum A."/>
            <person name="Daum C."/>
            <person name="Haridas S."/>
            <person name="He G."/>
            <person name="LaButti K."/>
            <person name="Lipzen A."/>
            <person name="Mondo S."/>
            <person name="Riley R."/>
            <person name="Salamov A."/>
            <person name="Simmons B.A."/>
            <person name="Magnuson J.K."/>
            <person name="Henrissat B."/>
            <person name="Mortensen U.H."/>
            <person name="Larsen T.O."/>
            <person name="Devries R.P."/>
            <person name="Grigoriev I.V."/>
            <person name="Machida M."/>
            <person name="Baker S.E."/>
            <person name="Andersen M.R."/>
        </authorList>
    </citation>
    <scope>NUCLEOTIDE SEQUENCE [LARGE SCALE GENOMIC DNA]</scope>
    <source>
        <strain evidence="9 10">IBT 18842</strain>
    </source>
</reference>
<feature type="transmembrane region" description="Helical" evidence="7">
    <location>
        <begin position="38"/>
        <end position="58"/>
    </location>
</feature>
<keyword evidence="4 7" id="KW-0472">Membrane</keyword>
<comment type="similarity">
    <text evidence="5">Belongs to the SAT4 family.</text>
</comment>
<feature type="transmembrane region" description="Helical" evidence="7">
    <location>
        <begin position="93"/>
        <end position="114"/>
    </location>
</feature>
<dbReference type="PANTHER" id="PTHR33048:SF152">
    <property type="entry name" value="INTEGRAL MEMBRANE PROTEIN"/>
    <property type="match status" value="1"/>
</dbReference>
<evidence type="ECO:0000259" key="8">
    <source>
        <dbReference type="Pfam" id="PF20684"/>
    </source>
</evidence>
<feature type="transmembrane region" description="Helical" evidence="7">
    <location>
        <begin position="6"/>
        <end position="26"/>
    </location>
</feature>
<feature type="region of interest" description="Disordered" evidence="6">
    <location>
        <begin position="296"/>
        <end position="324"/>
    </location>
</feature>
<keyword evidence="10" id="KW-1185">Reference proteome</keyword>
<dbReference type="EMBL" id="ML742029">
    <property type="protein sequence ID" value="KAE8154453.1"/>
    <property type="molecule type" value="Genomic_DNA"/>
</dbReference>
<feature type="transmembrane region" description="Helical" evidence="7">
    <location>
        <begin position="173"/>
        <end position="194"/>
    </location>
</feature>
<keyword evidence="2 7" id="KW-0812">Transmembrane</keyword>
<dbReference type="Pfam" id="PF20684">
    <property type="entry name" value="Fung_rhodopsin"/>
    <property type="match status" value="1"/>
</dbReference>
<evidence type="ECO:0000256" key="5">
    <source>
        <dbReference type="ARBA" id="ARBA00038359"/>
    </source>
</evidence>
<dbReference type="OrthoDB" id="4329349at2759"/>
<dbReference type="InterPro" id="IPR052337">
    <property type="entry name" value="SAT4-like"/>
</dbReference>
<evidence type="ECO:0000256" key="7">
    <source>
        <dbReference type="SAM" id="Phobius"/>
    </source>
</evidence>
<evidence type="ECO:0000256" key="4">
    <source>
        <dbReference type="ARBA" id="ARBA00023136"/>
    </source>
</evidence>
<comment type="subcellular location">
    <subcellularLocation>
        <location evidence="1">Membrane</location>
        <topology evidence="1">Multi-pass membrane protein</topology>
    </subcellularLocation>
</comment>
<evidence type="ECO:0000313" key="9">
    <source>
        <dbReference type="EMBL" id="KAE8154453.1"/>
    </source>
</evidence>
<organism evidence="9 10">
    <name type="scientific">Aspergillus avenaceus</name>
    <dbReference type="NCBI Taxonomy" id="36643"/>
    <lineage>
        <taxon>Eukaryota</taxon>
        <taxon>Fungi</taxon>
        <taxon>Dikarya</taxon>
        <taxon>Ascomycota</taxon>
        <taxon>Pezizomycotina</taxon>
        <taxon>Eurotiomycetes</taxon>
        <taxon>Eurotiomycetidae</taxon>
        <taxon>Eurotiales</taxon>
        <taxon>Aspergillaceae</taxon>
        <taxon>Aspergillus</taxon>
        <taxon>Aspergillus subgen. Circumdati</taxon>
    </lineage>
</organism>
<proteinExistence type="inferred from homology"/>
<evidence type="ECO:0000256" key="1">
    <source>
        <dbReference type="ARBA" id="ARBA00004141"/>
    </source>
</evidence>
<name>A0A5N6U723_ASPAV</name>
<evidence type="ECO:0000313" key="10">
    <source>
        <dbReference type="Proteomes" id="UP000325780"/>
    </source>
</evidence>
<evidence type="ECO:0000256" key="2">
    <source>
        <dbReference type="ARBA" id="ARBA00022692"/>
    </source>
</evidence>
<dbReference type="AlphaFoldDB" id="A0A5N6U723"/>
<sequence>MQYNLNAELWAEFAIGMIVFVVRFYARWKTIGIRNFSWDDFFAALSVVFWTLETTFLYTCALHGNNITLNEETAELVRDSEVPLLEKGSQLAFAAWVFYILLVWSLKGVVIFLYSRITTGLWQHRLVKFVSIFCITTFLASFLLHFCQCVPIQRNWQVKPFPGDSCTKRTLNYIVIEVLNILTDASIITIPLPLILSAKLPLYRKIILGVLFSSGIFIIICAILRAYYSVKNIKDLSVALGWASREVFVSALAVCSPGIKPLFNKNRWFSSKQSSAERYYGSVSLRAKGSSYGWSMSRGRKQIKKRKNDQTGARSQDLMRVKHT</sequence>
<dbReference type="PANTHER" id="PTHR33048">
    <property type="entry name" value="PTH11-LIKE INTEGRAL MEMBRANE PROTEIN (AFU_ORTHOLOGUE AFUA_5G11245)"/>
    <property type="match status" value="1"/>
</dbReference>